<accession>A0A2I0J6I7</accession>
<dbReference type="EMBL" id="PGOL01001988">
    <property type="protein sequence ID" value="PKI51847.1"/>
    <property type="molecule type" value="Genomic_DNA"/>
</dbReference>
<dbReference type="Proteomes" id="UP000233551">
    <property type="component" value="Unassembled WGS sequence"/>
</dbReference>
<organism evidence="2 3">
    <name type="scientific">Punica granatum</name>
    <name type="common">Pomegranate</name>
    <dbReference type="NCBI Taxonomy" id="22663"/>
    <lineage>
        <taxon>Eukaryota</taxon>
        <taxon>Viridiplantae</taxon>
        <taxon>Streptophyta</taxon>
        <taxon>Embryophyta</taxon>
        <taxon>Tracheophyta</taxon>
        <taxon>Spermatophyta</taxon>
        <taxon>Magnoliopsida</taxon>
        <taxon>eudicotyledons</taxon>
        <taxon>Gunneridae</taxon>
        <taxon>Pentapetalae</taxon>
        <taxon>rosids</taxon>
        <taxon>malvids</taxon>
        <taxon>Myrtales</taxon>
        <taxon>Lythraceae</taxon>
        <taxon>Punica</taxon>
    </lineage>
</organism>
<dbReference type="AlphaFoldDB" id="A0A2I0J6I7"/>
<evidence type="ECO:0000313" key="2">
    <source>
        <dbReference type="EMBL" id="PKI51847.1"/>
    </source>
</evidence>
<evidence type="ECO:0000256" key="1">
    <source>
        <dbReference type="SAM" id="MobiDB-lite"/>
    </source>
</evidence>
<sequence length="111" mass="12235">MKDVVGGLQSVEGGEEEGGVPNLLSKRVRTVTPVPTRTTLHQLCSDRRVINSRAPEGFSGELNLRLSFAVTVERDGGKKAWLTEHDRSQQGKGEGIVSRRLRRRWPGSAEV</sequence>
<name>A0A2I0J6I7_PUNGR</name>
<evidence type="ECO:0000313" key="3">
    <source>
        <dbReference type="Proteomes" id="UP000233551"/>
    </source>
</evidence>
<proteinExistence type="predicted"/>
<feature type="compositionally biased region" description="Low complexity" evidence="1">
    <location>
        <begin position="1"/>
        <end position="12"/>
    </location>
</feature>
<feature type="region of interest" description="Disordered" evidence="1">
    <location>
        <begin position="83"/>
        <end position="111"/>
    </location>
</feature>
<gene>
    <name evidence="2" type="ORF">CRG98_027765</name>
</gene>
<protein>
    <submittedName>
        <fullName evidence="2">Uncharacterized protein</fullName>
    </submittedName>
</protein>
<comment type="caution">
    <text evidence="2">The sequence shown here is derived from an EMBL/GenBank/DDBJ whole genome shotgun (WGS) entry which is preliminary data.</text>
</comment>
<keyword evidence="3" id="KW-1185">Reference proteome</keyword>
<feature type="region of interest" description="Disordered" evidence="1">
    <location>
        <begin position="1"/>
        <end position="24"/>
    </location>
</feature>
<reference evidence="2 3" key="1">
    <citation type="submission" date="2017-11" db="EMBL/GenBank/DDBJ databases">
        <title>De-novo sequencing of pomegranate (Punica granatum L.) genome.</title>
        <authorList>
            <person name="Akparov Z."/>
            <person name="Amiraslanov A."/>
            <person name="Hajiyeva S."/>
            <person name="Abbasov M."/>
            <person name="Kaur K."/>
            <person name="Hamwieh A."/>
            <person name="Solovyev V."/>
            <person name="Salamov A."/>
            <person name="Braich B."/>
            <person name="Kosarev P."/>
            <person name="Mahmoud A."/>
            <person name="Hajiyev E."/>
            <person name="Babayeva S."/>
            <person name="Izzatullayeva V."/>
            <person name="Mammadov A."/>
            <person name="Mammadov A."/>
            <person name="Sharifova S."/>
            <person name="Ojaghi J."/>
            <person name="Eynullazada K."/>
            <person name="Bayramov B."/>
            <person name="Abdulazimova A."/>
            <person name="Shahmuradov I."/>
        </authorList>
    </citation>
    <scope>NUCLEOTIDE SEQUENCE [LARGE SCALE GENOMIC DNA]</scope>
    <source>
        <strain evidence="3">cv. AG2017</strain>
        <tissue evidence="2">Leaf</tissue>
    </source>
</reference>